<keyword evidence="2" id="KW-1185">Reference proteome</keyword>
<protein>
    <recommendedName>
        <fullName evidence="3">SRPBCC family protein</fullName>
    </recommendedName>
</protein>
<dbReference type="EMBL" id="VMSD01000001">
    <property type="protein sequence ID" value="KAF0849077.1"/>
    <property type="molecule type" value="Genomic_DNA"/>
</dbReference>
<name>A0ABQ6YTD6_9NOCA</name>
<comment type="caution">
    <text evidence="1">The sequence shown here is derived from an EMBL/GenBank/DDBJ whole genome shotgun (WGS) entry which is preliminary data.</text>
</comment>
<gene>
    <name evidence="1" type="ORF">FNL39_101512</name>
</gene>
<accession>A0ABQ6YTD6</accession>
<evidence type="ECO:0008006" key="3">
    <source>
        <dbReference type="Google" id="ProtNLM"/>
    </source>
</evidence>
<dbReference type="SUPFAM" id="SSF55961">
    <property type="entry name" value="Bet v1-like"/>
    <property type="match status" value="1"/>
</dbReference>
<proteinExistence type="predicted"/>
<evidence type="ECO:0000313" key="1">
    <source>
        <dbReference type="EMBL" id="KAF0849077.1"/>
    </source>
</evidence>
<organism evidence="1 2">
    <name type="scientific">Nocardia caishijiensis</name>
    <dbReference type="NCBI Taxonomy" id="184756"/>
    <lineage>
        <taxon>Bacteria</taxon>
        <taxon>Bacillati</taxon>
        <taxon>Actinomycetota</taxon>
        <taxon>Actinomycetes</taxon>
        <taxon>Mycobacteriales</taxon>
        <taxon>Nocardiaceae</taxon>
        <taxon>Nocardia</taxon>
    </lineage>
</organism>
<dbReference type="Proteomes" id="UP000798951">
    <property type="component" value="Unassembled WGS sequence"/>
</dbReference>
<reference evidence="1 2" key="1">
    <citation type="submission" date="2019-07" db="EMBL/GenBank/DDBJ databases">
        <title>Genomic Encyclopedia of Type Strains, Phase IV (KMG-IV): sequencing the most valuable type-strain genomes for metagenomic binning, comparative biology and taxonomic classification.</title>
        <authorList>
            <person name="Goeker M."/>
        </authorList>
    </citation>
    <scope>NUCLEOTIDE SEQUENCE [LARGE SCALE GENOMIC DNA]</scope>
    <source>
        <strain evidence="1 2">DSM 44831</strain>
    </source>
</reference>
<sequence length="163" mass="17839">MIRNIHERTVQAPAAQVGELLDEVAIAGNPLWPTEKWPPLELDGPLGAGANGGHGDVHYACTAYRPGEFVEFTFAPGFLLEGTHTFEVIDDGVSTTLRHVIAAETRGITGFLAWHLAIRPLHDALLEELLDNAETAVGTPPTPFRWPLRTRVLFWISVKLGVD</sequence>
<evidence type="ECO:0000313" key="2">
    <source>
        <dbReference type="Proteomes" id="UP000798951"/>
    </source>
</evidence>